<keyword evidence="4" id="KW-0285">Flavoprotein</keyword>
<dbReference type="PANTHER" id="PTHR43876">
    <property type="entry name" value="UBIQUINONE BIOSYNTHESIS MONOOXYGENASE COQ6, MITOCHONDRIAL"/>
    <property type="match status" value="1"/>
</dbReference>
<dbReference type="InterPro" id="IPR036188">
    <property type="entry name" value="FAD/NAD-bd_sf"/>
</dbReference>
<dbReference type="UniPathway" id="UPA00232"/>
<dbReference type="InterPro" id="IPR018168">
    <property type="entry name" value="Ubi_Hdrlase_CS"/>
</dbReference>
<evidence type="ECO:0000256" key="1">
    <source>
        <dbReference type="ARBA" id="ARBA00001974"/>
    </source>
</evidence>
<dbReference type="EMBL" id="CP021106">
    <property type="protein sequence ID" value="ARO86396.1"/>
    <property type="molecule type" value="Genomic_DNA"/>
</dbReference>
<dbReference type="InterPro" id="IPR010971">
    <property type="entry name" value="UbiH/COQ6"/>
</dbReference>
<dbReference type="Gene3D" id="3.50.50.60">
    <property type="entry name" value="FAD/NAD(P)-binding domain"/>
    <property type="match status" value="2"/>
</dbReference>
<evidence type="ECO:0000256" key="6">
    <source>
        <dbReference type="ARBA" id="ARBA00023002"/>
    </source>
</evidence>
<dbReference type="GO" id="GO:0006744">
    <property type="term" value="P:ubiquinone biosynthetic process"/>
    <property type="evidence" value="ECO:0007669"/>
    <property type="project" value="UniProtKB-UniPathway"/>
</dbReference>
<dbReference type="PRINTS" id="PR00420">
    <property type="entry name" value="RNGMNOXGNASE"/>
</dbReference>
<dbReference type="Proteomes" id="UP000012179">
    <property type="component" value="Chromosome"/>
</dbReference>
<dbReference type="GO" id="GO:0110142">
    <property type="term" value="C:ubiquinone biosynthesis complex"/>
    <property type="evidence" value="ECO:0007669"/>
    <property type="project" value="UniProtKB-ARBA"/>
</dbReference>
<feature type="domain" description="FAD-binding" evidence="8">
    <location>
        <begin position="3"/>
        <end position="338"/>
    </location>
</feature>
<reference evidence="9 10" key="1">
    <citation type="journal article" date="2015" name="Int. J. Syst. Evol. Microbiol.">
        <title>Nitrosospira lacus sp. nov., a psychrotolerant, ammonia-oxidizing bacterium from sandy lake sediment.</title>
        <authorList>
            <person name="Urakawa H."/>
            <person name="Garcia J.C."/>
            <person name="Nielsen J.L."/>
            <person name="Le V.Q."/>
            <person name="Kozlowski J.A."/>
            <person name="Stein L.Y."/>
            <person name="Lim C.K."/>
            <person name="Pommerening-Roser A."/>
            <person name="Martens-Habbena W."/>
            <person name="Stahl D.A."/>
            <person name="Klotz M.G."/>
        </authorList>
    </citation>
    <scope>NUCLEOTIDE SEQUENCE [LARGE SCALE GENOMIC DNA]</scope>
    <source>
        <strain evidence="9 10">APG3</strain>
    </source>
</reference>
<dbReference type="InterPro" id="IPR002938">
    <property type="entry name" value="FAD-bd"/>
</dbReference>
<comment type="pathway">
    <text evidence="2">Cofactor biosynthesis; ubiquinone biosynthesis.</text>
</comment>
<dbReference type="AlphaFoldDB" id="A0A1W6SKS3"/>
<dbReference type="GO" id="GO:0004497">
    <property type="term" value="F:monooxygenase activity"/>
    <property type="evidence" value="ECO:0007669"/>
    <property type="project" value="UniProtKB-KW"/>
</dbReference>
<sequence length="389" mass="43015">MKFDVVIVGGGLVGASLALALKDSGLRIALVESRPAASLPADDSWDSRVYAMSPGSAKFLQNFGVWQALDEDRITPVYKMAVFGDDSAARLDFSAYNIGLTELAFIVENRQLQAAVWNALKRQKKHVKIFCPAECASITWNDSHADLLLADGNVLQAALIVGADGLNSWVREQAEIGVVRHSYQQLGVVANFNAEQSHHNVAHQWFRRDGVLALLPLPETLVSMVWSANEERARILLDLSEAELCHQVTQASCRTLGELRLITRPAAFPLNFVHVKKLVQPRLALIGDAAHGIHPLAGQGVNLGLRDARELAETIIARGLEPDCGDYLLLRRYERARKEDILAMELATDGLQKLFSNTNPTLVRWRNLGLEITNRLPMLKDRLMQHALS</sequence>
<accession>A0A1W6SKS3</accession>
<dbReference type="RefSeq" id="WP_004180593.1">
    <property type="nucleotide sequence ID" value="NZ_CP021106.3"/>
</dbReference>
<evidence type="ECO:0000256" key="3">
    <source>
        <dbReference type="ARBA" id="ARBA00005349"/>
    </source>
</evidence>
<dbReference type="OrthoDB" id="9769565at2"/>
<evidence type="ECO:0000256" key="4">
    <source>
        <dbReference type="ARBA" id="ARBA00022630"/>
    </source>
</evidence>
<proteinExistence type="inferred from homology"/>
<organism evidence="9 10">
    <name type="scientific">Nitrosospira lacus</name>
    <dbReference type="NCBI Taxonomy" id="1288494"/>
    <lineage>
        <taxon>Bacteria</taxon>
        <taxon>Pseudomonadati</taxon>
        <taxon>Pseudomonadota</taxon>
        <taxon>Betaproteobacteria</taxon>
        <taxon>Nitrosomonadales</taxon>
        <taxon>Nitrosomonadaceae</taxon>
        <taxon>Nitrosospira</taxon>
    </lineage>
</organism>
<name>A0A1W6SKS3_9PROT</name>
<dbReference type="InterPro" id="IPR051205">
    <property type="entry name" value="UbiH/COQ6_monooxygenase"/>
</dbReference>
<protein>
    <submittedName>
        <fullName evidence="9">Ubiquinone biosynthesis protein UbiH</fullName>
    </submittedName>
</protein>
<evidence type="ECO:0000259" key="8">
    <source>
        <dbReference type="Pfam" id="PF01494"/>
    </source>
</evidence>
<dbReference type="NCBIfam" id="TIGR01988">
    <property type="entry name" value="Ubi-OHases"/>
    <property type="match status" value="1"/>
</dbReference>
<dbReference type="Pfam" id="PF01494">
    <property type="entry name" value="FAD_binding_3"/>
    <property type="match status" value="1"/>
</dbReference>
<keyword evidence="6" id="KW-0560">Oxidoreductase</keyword>
<evidence type="ECO:0000256" key="5">
    <source>
        <dbReference type="ARBA" id="ARBA00022827"/>
    </source>
</evidence>
<comment type="cofactor">
    <cofactor evidence="1">
        <name>FAD</name>
        <dbReference type="ChEBI" id="CHEBI:57692"/>
    </cofactor>
</comment>
<dbReference type="eggNOG" id="COG0654">
    <property type="taxonomic scope" value="Bacteria"/>
</dbReference>
<dbReference type="PROSITE" id="PS01304">
    <property type="entry name" value="UBIH"/>
    <property type="match status" value="1"/>
</dbReference>
<dbReference type="PANTHER" id="PTHR43876:SF7">
    <property type="entry name" value="UBIQUINONE BIOSYNTHESIS MONOOXYGENASE COQ6, MITOCHONDRIAL"/>
    <property type="match status" value="1"/>
</dbReference>
<keyword evidence="10" id="KW-1185">Reference proteome</keyword>
<gene>
    <name evidence="9" type="ORF">EBAPG3_000595</name>
</gene>
<comment type="similarity">
    <text evidence="3">Belongs to the UbiH/COQ6 family.</text>
</comment>
<evidence type="ECO:0000256" key="7">
    <source>
        <dbReference type="ARBA" id="ARBA00023033"/>
    </source>
</evidence>
<dbReference type="SUPFAM" id="SSF51905">
    <property type="entry name" value="FAD/NAD(P)-binding domain"/>
    <property type="match status" value="1"/>
</dbReference>
<evidence type="ECO:0000256" key="2">
    <source>
        <dbReference type="ARBA" id="ARBA00004749"/>
    </source>
</evidence>
<dbReference type="NCBIfam" id="NF005788">
    <property type="entry name" value="PRK07608.1-3"/>
    <property type="match status" value="1"/>
</dbReference>
<evidence type="ECO:0000313" key="9">
    <source>
        <dbReference type="EMBL" id="ARO86396.1"/>
    </source>
</evidence>
<dbReference type="KEGG" id="nlc:EBAPG3_000595"/>
<dbReference type="FunFam" id="3.50.50.60:FF:000021">
    <property type="entry name" value="Ubiquinone biosynthesis monooxygenase COQ6"/>
    <property type="match status" value="1"/>
</dbReference>
<keyword evidence="7" id="KW-0503">Monooxygenase</keyword>
<keyword evidence="9" id="KW-0830">Ubiquinone</keyword>
<dbReference type="GO" id="GO:0016705">
    <property type="term" value="F:oxidoreductase activity, acting on paired donors, with incorporation or reduction of molecular oxygen"/>
    <property type="evidence" value="ECO:0007669"/>
    <property type="project" value="InterPro"/>
</dbReference>
<keyword evidence="5" id="KW-0274">FAD</keyword>
<dbReference type="GO" id="GO:0071949">
    <property type="term" value="F:FAD binding"/>
    <property type="evidence" value="ECO:0007669"/>
    <property type="project" value="InterPro"/>
</dbReference>
<evidence type="ECO:0000313" key="10">
    <source>
        <dbReference type="Proteomes" id="UP000012179"/>
    </source>
</evidence>